<keyword evidence="9" id="KW-1185">Reference proteome</keyword>
<evidence type="ECO:0000313" key="8">
    <source>
        <dbReference type="EMBL" id="KAL1402743.1"/>
    </source>
</evidence>
<keyword evidence="2 6" id="KW-0732">Signal</keyword>
<evidence type="ECO:0000256" key="4">
    <source>
        <dbReference type="ARBA" id="ARBA00022825"/>
    </source>
</evidence>
<evidence type="ECO:0000256" key="6">
    <source>
        <dbReference type="SAM" id="SignalP"/>
    </source>
</evidence>
<evidence type="ECO:0000256" key="1">
    <source>
        <dbReference type="ARBA" id="ARBA00022670"/>
    </source>
</evidence>
<dbReference type="EMBL" id="JBEHCU010002562">
    <property type="protein sequence ID" value="KAL1402743.1"/>
    <property type="molecule type" value="Genomic_DNA"/>
</dbReference>
<accession>A0ABD1DSZ7</accession>
<reference evidence="8 9" key="1">
    <citation type="submission" date="2024-05" db="EMBL/GenBank/DDBJ databases">
        <title>Culex pipiens pipiens assembly and annotation.</title>
        <authorList>
            <person name="Alout H."/>
            <person name="Durand T."/>
        </authorList>
    </citation>
    <scope>NUCLEOTIDE SEQUENCE [LARGE SCALE GENOMIC DNA]</scope>
    <source>
        <strain evidence="8">HA-2024</strain>
        <tissue evidence="8">Whole body</tissue>
    </source>
</reference>
<sequence length="75" mass="8242">MANLLKKLVITCVLLGHQIISSQESVPCLTDEAKPGSCVDIDHCPFLRELAQASILSTQERALLNRRVCGPRKVI</sequence>
<feature type="signal peptide" evidence="6">
    <location>
        <begin position="1"/>
        <end position="22"/>
    </location>
</feature>
<keyword evidence="1" id="KW-0645">Protease</keyword>
<dbReference type="Gene3D" id="3.30.1640.30">
    <property type="match status" value="1"/>
</dbReference>
<dbReference type="GO" id="GO:0008236">
    <property type="term" value="F:serine-type peptidase activity"/>
    <property type="evidence" value="ECO:0007669"/>
    <property type="project" value="UniProtKB-KW"/>
</dbReference>
<dbReference type="Pfam" id="PF12032">
    <property type="entry name" value="CLIP"/>
    <property type="match status" value="1"/>
</dbReference>
<keyword evidence="4" id="KW-0720">Serine protease</keyword>
<protein>
    <recommendedName>
        <fullName evidence="7">Clip domain-containing protein</fullName>
    </recommendedName>
</protein>
<organism evidence="8 9">
    <name type="scientific">Culex pipiens pipiens</name>
    <name type="common">Northern house mosquito</name>
    <dbReference type="NCBI Taxonomy" id="38569"/>
    <lineage>
        <taxon>Eukaryota</taxon>
        <taxon>Metazoa</taxon>
        <taxon>Ecdysozoa</taxon>
        <taxon>Arthropoda</taxon>
        <taxon>Hexapoda</taxon>
        <taxon>Insecta</taxon>
        <taxon>Pterygota</taxon>
        <taxon>Neoptera</taxon>
        <taxon>Endopterygota</taxon>
        <taxon>Diptera</taxon>
        <taxon>Nematocera</taxon>
        <taxon>Culicoidea</taxon>
        <taxon>Culicidae</taxon>
        <taxon>Culicinae</taxon>
        <taxon>Culicini</taxon>
        <taxon>Culex</taxon>
        <taxon>Culex</taxon>
    </lineage>
</organism>
<evidence type="ECO:0000256" key="3">
    <source>
        <dbReference type="ARBA" id="ARBA00022801"/>
    </source>
</evidence>
<evidence type="ECO:0000259" key="7">
    <source>
        <dbReference type="Pfam" id="PF12032"/>
    </source>
</evidence>
<feature type="domain" description="Clip" evidence="7">
    <location>
        <begin position="28"/>
        <end position="71"/>
    </location>
</feature>
<proteinExistence type="predicted"/>
<evidence type="ECO:0000313" key="9">
    <source>
        <dbReference type="Proteomes" id="UP001562425"/>
    </source>
</evidence>
<gene>
    <name evidence="8" type="ORF">pipiens_005941</name>
</gene>
<feature type="chain" id="PRO_5044893769" description="Clip domain-containing protein" evidence="6">
    <location>
        <begin position="23"/>
        <end position="75"/>
    </location>
</feature>
<dbReference type="Proteomes" id="UP001562425">
    <property type="component" value="Unassembled WGS sequence"/>
</dbReference>
<keyword evidence="3" id="KW-0378">Hydrolase</keyword>
<dbReference type="InterPro" id="IPR038565">
    <property type="entry name" value="CLIP_sf"/>
</dbReference>
<dbReference type="InterPro" id="IPR022700">
    <property type="entry name" value="CLIP"/>
</dbReference>
<name>A0ABD1DSZ7_CULPP</name>
<comment type="caution">
    <text evidence="8">The sequence shown here is derived from an EMBL/GenBank/DDBJ whole genome shotgun (WGS) entry which is preliminary data.</text>
</comment>
<keyword evidence="5" id="KW-1015">Disulfide bond</keyword>
<evidence type="ECO:0000256" key="5">
    <source>
        <dbReference type="ARBA" id="ARBA00023157"/>
    </source>
</evidence>
<dbReference type="AlphaFoldDB" id="A0ABD1DSZ7"/>
<evidence type="ECO:0000256" key="2">
    <source>
        <dbReference type="ARBA" id="ARBA00022729"/>
    </source>
</evidence>
<dbReference type="GO" id="GO:0006508">
    <property type="term" value="P:proteolysis"/>
    <property type="evidence" value="ECO:0007669"/>
    <property type="project" value="UniProtKB-KW"/>
</dbReference>